<comment type="subcellular location">
    <subcellularLocation>
        <location evidence="1">Cell membrane</location>
        <topology evidence="1">Multi-pass membrane protein</topology>
    </subcellularLocation>
</comment>
<dbReference type="Gene3D" id="2.70.70.10">
    <property type="entry name" value="Glucose Permease (Domain IIA)"/>
    <property type="match status" value="1"/>
</dbReference>
<feature type="transmembrane region" description="Helical" evidence="12">
    <location>
        <begin position="287"/>
        <end position="310"/>
    </location>
</feature>
<proteinExistence type="predicted"/>
<evidence type="ECO:0000256" key="4">
    <source>
        <dbReference type="ARBA" id="ARBA00022597"/>
    </source>
</evidence>
<dbReference type="RefSeq" id="WP_268115841.1">
    <property type="nucleotide sequence ID" value="NZ_CP113524.1"/>
</dbReference>
<dbReference type="InterPro" id="IPR050558">
    <property type="entry name" value="PTS_Sugar-Specific_Components"/>
</dbReference>
<evidence type="ECO:0000256" key="9">
    <source>
        <dbReference type="ARBA" id="ARBA00022989"/>
    </source>
</evidence>
<dbReference type="EMBL" id="CP113524">
    <property type="protein sequence ID" value="WAJ24881.1"/>
    <property type="molecule type" value="Genomic_DNA"/>
</dbReference>
<feature type="transmembrane region" description="Helical" evidence="12">
    <location>
        <begin position="213"/>
        <end position="230"/>
    </location>
</feature>
<dbReference type="InterPro" id="IPR011055">
    <property type="entry name" value="Dup_hybrid_motif"/>
</dbReference>
<dbReference type="Pfam" id="PF00367">
    <property type="entry name" value="PTS_EIIB"/>
    <property type="match status" value="1"/>
</dbReference>
<keyword evidence="4" id="KW-0762">Sugar transport</keyword>
<evidence type="ECO:0000256" key="6">
    <source>
        <dbReference type="ARBA" id="ARBA00022683"/>
    </source>
</evidence>
<evidence type="ECO:0000256" key="11">
    <source>
        <dbReference type="PROSITE-ProRule" id="PRU00421"/>
    </source>
</evidence>
<evidence type="ECO:0000256" key="7">
    <source>
        <dbReference type="ARBA" id="ARBA00022692"/>
    </source>
</evidence>
<feature type="transmembrane region" description="Helical" evidence="12">
    <location>
        <begin position="173"/>
        <end position="193"/>
    </location>
</feature>
<evidence type="ECO:0000259" key="14">
    <source>
        <dbReference type="PROSITE" id="PS51098"/>
    </source>
</evidence>
<dbReference type="PROSITE" id="PS00371">
    <property type="entry name" value="PTS_EIIA_TYPE_1_HIS"/>
    <property type="match status" value="1"/>
</dbReference>
<evidence type="ECO:0000259" key="13">
    <source>
        <dbReference type="PROSITE" id="PS51093"/>
    </source>
</evidence>
<keyword evidence="7 12" id="KW-0812">Transmembrane</keyword>
<keyword evidence="10 12" id="KW-0472">Membrane</keyword>
<dbReference type="NCBIfam" id="TIGR00830">
    <property type="entry name" value="PTBA"/>
    <property type="match status" value="1"/>
</dbReference>
<dbReference type="EC" id="2.7.1.-" evidence="16"/>
<dbReference type="SUPFAM" id="SSF51261">
    <property type="entry name" value="Duplicated hybrid motif"/>
    <property type="match status" value="1"/>
</dbReference>
<keyword evidence="8" id="KW-0418">Kinase</keyword>
<evidence type="ECO:0000313" key="17">
    <source>
        <dbReference type="Proteomes" id="UP001163115"/>
    </source>
</evidence>
<evidence type="ECO:0000256" key="5">
    <source>
        <dbReference type="ARBA" id="ARBA00022679"/>
    </source>
</evidence>
<evidence type="ECO:0000256" key="8">
    <source>
        <dbReference type="ARBA" id="ARBA00022777"/>
    </source>
</evidence>
<dbReference type="NCBIfam" id="TIGR01995">
    <property type="entry name" value="PTS-II-ABC-beta"/>
    <property type="match status" value="1"/>
</dbReference>
<feature type="transmembrane region" description="Helical" evidence="12">
    <location>
        <begin position="250"/>
        <end position="275"/>
    </location>
</feature>
<feature type="domain" description="PTS EIIC type-1" evidence="15">
    <location>
        <begin position="103"/>
        <end position="461"/>
    </location>
</feature>
<name>A0ABY7AE75_9FIRM</name>
<keyword evidence="5 16" id="KW-0808">Transferase</keyword>
<dbReference type="PANTHER" id="PTHR30175">
    <property type="entry name" value="PHOSPHOTRANSFERASE SYSTEM TRANSPORT PROTEIN"/>
    <property type="match status" value="1"/>
</dbReference>
<dbReference type="InterPro" id="IPR013013">
    <property type="entry name" value="PTS_EIIC_1"/>
</dbReference>
<dbReference type="InterPro" id="IPR036878">
    <property type="entry name" value="Glu_permease_IIB"/>
</dbReference>
<feature type="transmembrane region" description="Helical" evidence="12">
    <location>
        <begin position="384"/>
        <end position="403"/>
    </location>
</feature>
<dbReference type="InterPro" id="IPR018113">
    <property type="entry name" value="PTrfase_EIIB_Cys"/>
</dbReference>
<reference evidence="16" key="1">
    <citation type="submission" date="2022-11" db="EMBL/GenBank/DDBJ databases">
        <title>Lacrimispora xylanolytica sy1, complete genome.</title>
        <authorList>
            <person name="Choi S."/>
        </authorList>
    </citation>
    <scope>NUCLEOTIDE SEQUENCE</scope>
    <source>
        <strain evidence="16">Sy1</strain>
    </source>
</reference>
<organism evidence="16 17">
    <name type="scientific">Lacrimispora xylanolytica</name>
    <dbReference type="NCBI Taxonomy" id="29375"/>
    <lineage>
        <taxon>Bacteria</taxon>
        <taxon>Bacillati</taxon>
        <taxon>Bacillota</taxon>
        <taxon>Clostridia</taxon>
        <taxon>Lachnospirales</taxon>
        <taxon>Lachnospiraceae</taxon>
        <taxon>Lacrimispora</taxon>
    </lineage>
</organism>
<dbReference type="PROSITE" id="PS51103">
    <property type="entry name" value="PTS_EIIC_TYPE_1"/>
    <property type="match status" value="1"/>
</dbReference>
<feature type="active site" description="Phosphocysteine intermediate; for EIIB activity" evidence="11">
    <location>
        <position position="26"/>
    </location>
</feature>
<evidence type="ECO:0000256" key="3">
    <source>
        <dbReference type="ARBA" id="ARBA00022475"/>
    </source>
</evidence>
<evidence type="ECO:0000256" key="12">
    <source>
        <dbReference type="SAM" id="Phobius"/>
    </source>
</evidence>
<dbReference type="InterPro" id="IPR001127">
    <property type="entry name" value="PTS_EIIA_1_perm"/>
</dbReference>
<dbReference type="Pfam" id="PF02378">
    <property type="entry name" value="PTS_EIIC"/>
    <property type="match status" value="1"/>
</dbReference>
<dbReference type="PANTHER" id="PTHR30175:SF1">
    <property type="entry name" value="PTS SYSTEM ARBUTIN-, CELLOBIOSE-, AND SALICIN-SPECIFIC EIIBC COMPONENT-RELATED"/>
    <property type="match status" value="1"/>
</dbReference>
<keyword evidence="3" id="KW-1003">Cell membrane</keyword>
<dbReference type="CDD" id="cd00212">
    <property type="entry name" value="PTS_IIB_glc"/>
    <property type="match status" value="1"/>
</dbReference>
<feature type="domain" description="PTS EIIA type-1" evidence="13">
    <location>
        <begin position="509"/>
        <end position="613"/>
    </location>
</feature>
<keyword evidence="9 12" id="KW-1133">Transmembrane helix</keyword>
<dbReference type="Pfam" id="PF00358">
    <property type="entry name" value="PTS_EIIA_1"/>
    <property type="match status" value="1"/>
</dbReference>
<keyword evidence="6" id="KW-0598">Phosphotransferase system</keyword>
<evidence type="ECO:0000313" key="16">
    <source>
        <dbReference type="EMBL" id="WAJ24881.1"/>
    </source>
</evidence>
<protein>
    <submittedName>
        <fullName evidence="16">Beta-glucoside-specific PTS transporter subunit IIABC</fullName>
        <ecNumber evidence="16">2.7.1.-</ecNumber>
    </submittedName>
</protein>
<feature type="transmembrane region" description="Helical" evidence="12">
    <location>
        <begin position="112"/>
        <end position="135"/>
    </location>
</feature>
<dbReference type="GO" id="GO:0016740">
    <property type="term" value="F:transferase activity"/>
    <property type="evidence" value="ECO:0007669"/>
    <property type="project" value="UniProtKB-KW"/>
</dbReference>
<evidence type="ECO:0000259" key="15">
    <source>
        <dbReference type="PROSITE" id="PS51103"/>
    </source>
</evidence>
<dbReference type="PROSITE" id="PS51098">
    <property type="entry name" value="PTS_EIIB_TYPE_1"/>
    <property type="match status" value="1"/>
</dbReference>
<evidence type="ECO:0000256" key="2">
    <source>
        <dbReference type="ARBA" id="ARBA00022448"/>
    </source>
</evidence>
<dbReference type="InterPro" id="IPR003352">
    <property type="entry name" value="PTS_EIIC"/>
</dbReference>
<gene>
    <name evidence="16" type="ORF">OW255_05060</name>
</gene>
<evidence type="ECO:0000256" key="1">
    <source>
        <dbReference type="ARBA" id="ARBA00004651"/>
    </source>
</evidence>
<accession>A0ABY7AE75</accession>
<dbReference type="Gene3D" id="3.30.1360.60">
    <property type="entry name" value="Glucose permease domain IIB"/>
    <property type="match status" value="1"/>
</dbReference>
<evidence type="ECO:0000256" key="10">
    <source>
        <dbReference type="ARBA" id="ARBA00023136"/>
    </source>
</evidence>
<dbReference type="SUPFAM" id="SSF55604">
    <property type="entry name" value="Glucose permease domain IIB"/>
    <property type="match status" value="1"/>
</dbReference>
<feature type="domain" description="PTS EIIB type-1" evidence="14">
    <location>
        <begin position="4"/>
        <end position="86"/>
    </location>
</feature>
<dbReference type="PROSITE" id="PS51093">
    <property type="entry name" value="PTS_EIIA_TYPE_1"/>
    <property type="match status" value="1"/>
</dbReference>
<feature type="transmembrane region" description="Helical" evidence="12">
    <location>
        <begin position="428"/>
        <end position="450"/>
    </location>
</feature>
<sequence>MNYQNLAKEILEKVGGESNISGLTHCATRLRFNLKDENKAQTEALKKVNGVMGVVNKGGQYQVVIGSDVANVYRPITEMTNISTDEGGKPEKENKKVLEKLIDTLSGIFTPILPAITAAGMIKAVLSLLLAFGLVSKEGSTYQVLNFMADAAFYFLPILLASSAAKKFKCNPYLAMMLGGILLHPNFVAMVTAAKESHEAIRVFGIPITNASYSSSVLPIILIVWFLSYVEPIADRISPKPIKFFTKPLISIIVTGFVGLVVIGPIGTIISNLIASGVHTLNQYASWLVPALVGTLTPLLVMTGTHYGLVPIGINNRMTIGYDTLIYPGMLGSNVAQGGAALAVAFKSKKSEIKQLASSAGITGVCGITEPALYGVNLRYKTPLYAAMLGGGISGFIMGLLNVKNYTGGSPGFLTLPSYLGGDSLNDFYFACMGAGISLVISFVASYILYKDPVEESNEILKATETTSVETAPAEAVSADIKAGKSDATDIIIQSPMSGVAVPLNQVNDPTFAEGILGKGIAIEPESGRVLSPVNGTIRTIFETGHAVGLESEEGAEVLIHVGLDTVNLKGKHFDVKMKAGDEVKVGDCILEFDLEAIRDEGYDVITPIIISNYGNYEAVEAAASGPVTFGSPLLTIR</sequence>
<keyword evidence="17" id="KW-1185">Reference proteome</keyword>
<keyword evidence="2" id="KW-0813">Transport</keyword>
<dbReference type="InterPro" id="IPR011297">
    <property type="entry name" value="PTS_IIABC_b_glu"/>
</dbReference>
<feature type="transmembrane region" description="Helical" evidence="12">
    <location>
        <begin position="141"/>
        <end position="161"/>
    </location>
</feature>
<dbReference type="InterPro" id="IPR001996">
    <property type="entry name" value="PTS_IIB_1"/>
</dbReference>
<dbReference type="Proteomes" id="UP001163115">
    <property type="component" value="Chromosome"/>
</dbReference>
<dbReference type="PROSITE" id="PS01035">
    <property type="entry name" value="PTS_EIIB_TYPE_1_CYS"/>
    <property type="match status" value="1"/>
</dbReference>